<organism evidence="2 3">
    <name type="scientific">Geothermobacter ehrlichii</name>
    <dbReference type="NCBI Taxonomy" id="213224"/>
    <lineage>
        <taxon>Bacteria</taxon>
        <taxon>Pseudomonadati</taxon>
        <taxon>Thermodesulfobacteriota</taxon>
        <taxon>Desulfuromonadia</taxon>
        <taxon>Desulfuromonadales</taxon>
        <taxon>Geothermobacteraceae</taxon>
        <taxon>Geothermobacter</taxon>
    </lineage>
</organism>
<dbReference type="SUPFAM" id="SSF103501">
    <property type="entry name" value="Respiratory nitrate reductase 1 gamma chain"/>
    <property type="match status" value="1"/>
</dbReference>
<evidence type="ECO:0000313" key="3">
    <source>
        <dbReference type="Proteomes" id="UP000324159"/>
    </source>
</evidence>
<dbReference type="GO" id="GO:0016491">
    <property type="term" value="F:oxidoreductase activity"/>
    <property type="evidence" value="ECO:0007669"/>
    <property type="project" value="UniProtKB-KW"/>
</dbReference>
<dbReference type="GO" id="GO:0005886">
    <property type="term" value="C:plasma membrane"/>
    <property type="evidence" value="ECO:0007669"/>
    <property type="project" value="UniProtKB-SubCell"/>
</dbReference>
<feature type="transmembrane region" description="Helical" evidence="1">
    <location>
        <begin position="70"/>
        <end position="96"/>
    </location>
</feature>
<dbReference type="InterPro" id="IPR036197">
    <property type="entry name" value="NarG-like_sf"/>
</dbReference>
<proteinExistence type="predicted"/>
<dbReference type="EMBL" id="VNIB01000006">
    <property type="protein sequence ID" value="TYO98415.1"/>
    <property type="molecule type" value="Genomic_DNA"/>
</dbReference>
<evidence type="ECO:0000256" key="1">
    <source>
        <dbReference type="SAM" id="Phobius"/>
    </source>
</evidence>
<dbReference type="Gene3D" id="1.20.950.20">
    <property type="entry name" value="Transmembrane di-heme cytochromes, Chain C"/>
    <property type="match status" value="1"/>
</dbReference>
<name>A0A5D3WHR9_9BACT</name>
<dbReference type="AlphaFoldDB" id="A0A5D3WHR9"/>
<feature type="transmembrane region" description="Helical" evidence="1">
    <location>
        <begin position="15"/>
        <end position="35"/>
    </location>
</feature>
<keyword evidence="1" id="KW-0812">Transmembrane</keyword>
<dbReference type="Proteomes" id="UP000324159">
    <property type="component" value="Unassembled WGS sequence"/>
</dbReference>
<keyword evidence="3" id="KW-1185">Reference proteome</keyword>
<keyword evidence="1" id="KW-1133">Transmembrane helix</keyword>
<feature type="transmembrane region" description="Helical" evidence="1">
    <location>
        <begin position="158"/>
        <end position="177"/>
    </location>
</feature>
<sequence length="322" mass="36908">MESTREIYWNIGDGAVVPMYIISIFAFILCAWGFWKRIDVYRQGKPINRLNDLPRRIKILLKTALGQSRVVSVLPAGIFHAFFFLAFGVLFIGTLLVMLQADLTQPLLGVVFLKGFFYKIFSIVLDLAWLIAIIMLFFLMIRRFVLKPEGLETTRDDYIIHSLLMLILFSGFIIEGLRIAATELDNNRLLAHYSPVGLLFAEIFASQQKETLEILHKIFWWGHFFLAAGFIAAIPHTKLRHIFTTSANNFFTDLRPKGIIGSIDLEDENIEQYEVAKITDLTWKDIFDTDLALSASAVRIAVRPIIPTNRYHRCSWSTSLAR</sequence>
<evidence type="ECO:0000313" key="2">
    <source>
        <dbReference type="EMBL" id="TYO98415.1"/>
    </source>
</evidence>
<feature type="transmembrane region" description="Helical" evidence="1">
    <location>
        <begin position="218"/>
        <end position="236"/>
    </location>
</feature>
<comment type="caution">
    <text evidence="2">The sequence shown here is derived from an EMBL/GenBank/DDBJ whole genome shotgun (WGS) entry which is preliminary data.</text>
</comment>
<accession>A0A5D3WHR9</accession>
<gene>
    <name evidence="2" type="ORF">EDC39_10614</name>
</gene>
<reference evidence="2 3" key="1">
    <citation type="submission" date="2019-07" db="EMBL/GenBank/DDBJ databases">
        <title>Genomic Encyclopedia of Type Strains, Phase IV (KMG-IV): sequencing the most valuable type-strain genomes for metagenomic binning, comparative biology and taxonomic classification.</title>
        <authorList>
            <person name="Goeker M."/>
        </authorList>
    </citation>
    <scope>NUCLEOTIDE SEQUENCE [LARGE SCALE GENOMIC DNA]</scope>
    <source>
        <strain evidence="2 3">SS015</strain>
    </source>
</reference>
<keyword evidence="1" id="KW-0472">Membrane</keyword>
<feature type="transmembrane region" description="Helical" evidence="1">
    <location>
        <begin position="116"/>
        <end position="138"/>
    </location>
</feature>
<protein>
    <submittedName>
        <fullName evidence="2">Nitrate reductase gamma subunit</fullName>
    </submittedName>
</protein>